<evidence type="ECO:0000256" key="1">
    <source>
        <dbReference type="SAM" id="MobiDB-lite"/>
    </source>
</evidence>
<organism evidence="2 3">
    <name type="scientific">Asticcacaulis aquaticus</name>
    <dbReference type="NCBI Taxonomy" id="2984212"/>
    <lineage>
        <taxon>Bacteria</taxon>
        <taxon>Pseudomonadati</taxon>
        <taxon>Pseudomonadota</taxon>
        <taxon>Alphaproteobacteria</taxon>
        <taxon>Caulobacterales</taxon>
        <taxon>Caulobacteraceae</taxon>
        <taxon>Asticcacaulis</taxon>
    </lineage>
</organism>
<gene>
    <name evidence="2" type="ORF">PQU92_10375</name>
</gene>
<evidence type="ECO:0000313" key="3">
    <source>
        <dbReference type="Proteomes" id="UP001214854"/>
    </source>
</evidence>
<keyword evidence="3" id="KW-1185">Reference proteome</keyword>
<comment type="caution">
    <text evidence="2">The sequence shown here is derived from an EMBL/GenBank/DDBJ whole genome shotgun (WGS) entry which is preliminary data.</text>
</comment>
<reference evidence="2 3" key="1">
    <citation type="submission" date="2023-01" db="EMBL/GenBank/DDBJ databases">
        <title>Novel species of the genus Asticcacaulis isolated from rivers.</title>
        <authorList>
            <person name="Lu H."/>
        </authorList>
    </citation>
    <scope>NUCLEOTIDE SEQUENCE [LARGE SCALE GENOMIC DNA]</scope>
    <source>
        <strain evidence="2 3">BYS171W</strain>
    </source>
</reference>
<proteinExistence type="predicted"/>
<dbReference type="Proteomes" id="UP001214854">
    <property type="component" value="Unassembled WGS sequence"/>
</dbReference>
<evidence type="ECO:0000313" key="2">
    <source>
        <dbReference type="EMBL" id="MDC7683685.1"/>
    </source>
</evidence>
<feature type="compositionally biased region" description="Acidic residues" evidence="1">
    <location>
        <begin position="69"/>
        <end position="86"/>
    </location>
</feature>
<accession>A0ABT5HUE1</accession>
<sequence length="142" mass="15472">MENDTPFKPADLKAIRAKQISQLMTLADSLIKDAEQAHSLDALNLLEKRAKVVLVVAKAAEQIHKMVGDDGDNDMETDETDGSGDDPDARESWGLKLERKLFGMAEQRRNFLLAEAAEQRDLAAQDDGVGVLRDRGPDAAAG</sequence>
<dbReference type="RefSeq" id="WP_272748151.1">
    <property type="nucleotide sequence ID" value="NZ_JAQQKX010000007.1"/>
</dbReference>
<feature type="region of interest" description="Disordered" evidence="1">
    <location>
        <begin position="66"/>
        <end position="91"/>
    </location>
</feature>
<protein>
    <submittedName>
        <fullName evidence="2">Uncharacterized protein</fullName>
    </submittedName>
</protein>
<name>A0ABT5HUE1_9CAUL</name>
<dbReference type="EMBL" id="JAQQKX010000007">
    <property type="protein sequence ID" value="MDC7683685.1"/>
    <property type="molecule type" value="Genomic_DNA"/>
</dbReference>